<dbReference type="AlphaFoldDB" id="A0A1V6U1Y3"/>
<keyword evidence="2" id="KW-0812">Transmembrane</keyword>
<dbReference type="STRING" id="254877.A0A1V6U1Y3"/>
<protein>
    <submittedName>
        <fullName evidence="3">Uncharacterized protein</fullName>
    </submittedName>
</protein>
<keyword evidence="4" id="KW-1185">Reference proteome</keyword>
<feature type="transmembrane region" description="Helical" evidence="2">
    <location>
        <begin position="73"/>
        <end position="93"/>
    </location>
</feature>
<dbReference type="OrthoDB" id="3692311at2759"/>
<dbReference type="Proteomes" id="UP000191342">
    <property type="component" value="Unassembled WGS sequence"/>
</dbReference>
<evidence type="ECO:0000313" key="4">
    <source>
        <dbReference type="Proteomes" id="UP000191342"/>
    </source>
</evidence>
<organism evidence="3 4">
    <name type="scientific">Penicillium flavigenum</name>
    <dbReference type="NCBI Taxonomy" id="254877"/>
    <lineage>
        <taxon>Eukaryota</taxon>
        <taxon>Fungi</taxon>
        <taxon>Dikarya</taxon>
        <taxon>Ascomycota</taxon>
        <taxon>Pezizomycotina</taxon>
        <taxon>Eurotiomycetes</taxon>
        <taxon>Eurotiomycetidae</taxon>
        <taxon>Eurotiales</taxon>
        <taxon>Aspergillaceae</taxon>
        <taxon>Penicillium</taxon>
    </lineage>
</organism>
<feature type="region of interest" description="Disordered" evidence="1">
    <location>
        <begin position="771"/>
        <end position="792"/>
    </location>
</feature>
<name>A0A1V6U1Y3_9EURO</name>
<keyword evidence="2" id="KW-1133">Transmembrane helix</keyword>
<evidence type="ECO:0000256" key="2">
    <source>
        <dbReference type="SAM" id="Phobius"/>
    </source>
</evidence>
<sequence>MSLLRKLRIKKPHEMRPSKHAPYGAVPVEESHSNPRPSSEFQYYTTIELPEVDEQKPQPQPLKLSQVDRISRLIWDLILAIVASLFTVFGIWVRCIDGQPAGPGSMGAKLFEVSQYAPTVFPVLFAAIAGSSIKSIASWRIQTTRGATIGLVEQCLGSQTITGAILTHIRLRAVNFVAIFTVLLWCLSPLGSQASLRVISIVPSYPGNPVELTTLDTFTQYQYGYGQGVSEAVTSVANPMTASLSAASLLATRNQDLWGNIRFPVIENLEKNSTGWMDVPQNDDLTYASLVGVPVIDLPSSGNTSFTLPGSYLSISCPVFDTLHNMNLTNFTGPDAPSPGNGDDCRWTSAWGGFQFQLAISEPCSNSLNASLTRTRNARKLIWESFDRGYAGPDEHRSPITRAICDISTTYVESNVTCESLDGSRSTNTCNLSSARRSVDKSHFHKNWTIFDVNLGADPKLPIRYNEGFLYILTTLFPHTEQNGGLQPLIGYFIDPFHAVGNFFGENLMSPETTTPKVFGTRLSQLFNSVLYLGISPSAFTGSVNMTDITRKTSPLKDTPVKFTANNTHFQNIVRCNRPWLAVLIISSVVIFCFALVGAYLHIITIAPDLLGSISAALLQNKTEGIVGSSTWSSEEWSKNMRDTKLWLGDVQPEADVGCLALTTVAQDVPPEAIRKWPYNTSERPAWSPGDDDPNPRVDPMSTINRACAPLATEVIWDDGGNWVLPPQGVRLSDELAYIAAKSLSNKQLLQQFPLDFDGNGLLRTSWIPQDGSTLGSGSSSPGRQIGLSDMF</sequence>
<feature type="transmembrane region" description="Helical" evidence="2">
    <location>
        <begin position="113"/>
        <end position="133"/>
    </location>
</feature>
<feature type="transmembrane region" description="Helical" evidence="2">
    <location>
        <begin position="580"/>
        <end position="601"/>
    </location>
</feature>
<keyword evidence="2" id="KW-0472">Membrane</keyword>
<feature type="region of interest" description="Disordered" evidence="1">
    <location>
        <begin position="1"/>
        <end position="39"/>
    </location>
</feature>
<dbReference type="EMBL" id="MLQL01000001">
    <property type="protein sequence ID" value="OQE32568.1"/>
    <property type="molecule type" value="Genomic_DNA"/>
</dbReference>
<feature type="compositionally biased region" description="Low complexity" evidence="1">
    <location>
        <begin position="772"/>
        <end position="783"/>
    </location>
</feature>
<evidence type="ECO:0000313" key="3">
    <source>
        <dbReference type="EMBL" id="OQE32568.1"/>
    </source>
</evidence>
<comment type="caution">
    <text evidence="3">The sequence shown here is derived from an EMBL/GenBank/DDBJ whole genome shotgun (WGS) entry which is preliminary data.</text>
</comment>
<gene>
    <name evidence="3" type="ORF">PENFLA_c001G10148</name>
</gene>
<feature type="compositionally biased region" description="Basic residues" evidence="1">
    <location>
        <begin position="1"/>
        <end position="11"/>
    </location>
</feature>
<reference evidence="4" key="1">
    <citation type="journal article" date="2017" name="Nat. Microbiol.">
        <title>Global analysis of biosynthetic gene clusters reveals vast potential of secondary metabolite production in Penicillium species.</title>
        <authorList>
            <person name="Nielsen J.C."/>
            <person name="Grijseels S."/>
            <person name="Prigent S."/>
            <person name="Ji B."/>
            <person name="Dainat J."/>
            <person name="Nielsen K.F."/>
            <person name="Frisvad J.C."/>
            <person name="Workman M."/>
            <person name="Nielsen J."/>
        </authorList>
    </citation>
    <scope>NUCLEOTIDE SEQUENCE [LARGE SCALE GENOMIC DNA]</scope>
    <source>
        <strain evidence="4">IBT 14082</strain>
    </source>
</reference>
<proteinExistence type="predicted"/>
<accession>A0A1V6U1Y3</accession>
<evidence type="ECO:0000256" key="1">
    <source>
        <dbReference type="SAM" id="MobiDB-lite"/>
    </source>
</evidence>